<evidence type="ECO:0000256" key="2">
    <source>
        <dbReference type="ARBA" id="ARBA00022679"/>
    </source>
</evidence>
<dbReference type="InterPro" id="IPR001451">
    <property type="entry name" value="Hexapep"/>
</dbReference>
<dbReference type="Gene3D" id="2.160.10.10">
    <property type="entry name" value="Hexapeptide repeat proteins"/>
    <property type="match status" value="1"/>
</dbReference>
<dbReference type="PROSITE" id="PS00101">
    <property type="entry name" value="HEXAPEP_TRANSFERASES"/>
    <property type="match status" value="1"/>
</dbReference>
<keyword evidence="2 5" id="KW-0808">Transferase</keyword>
<sequence>MKEAIIMTKTEHEKLLAGEEYDYRDLELRKMIAKAHRLMPVINDLSDLEKRQTAINDLFGHVGEGLTINGKIDVLYGNHISFCDNDFINDNVRFQNSNLITLGDRVIIAPDVKFYCGEHAIDATKRWGTYENGQKYLISFTGPISVGNDVWIGGNVTIIGGVHIGNNVIIGAGAVVTKDVPDNTVVVGIPAKKIKDLKPLNQRGKIMKIDAFAHILPPHFYQKML</sequence>
<dbReference type="InterPro" id="IPR011004">
    <property type="entry name" value="Trimer_LpxA-like_sf"/>
</dbReference>
<protein>
    <submittedName>
        <fullName evidence="5">Maltose O-acetyltransferase</fullName>
        <ecNumber evidence="5">2.3.1.79</ecNumber>
    </submittedName>
</protein>
<dbReference type="EMBL" id="CP019581">
    <property type="protein sequence ID" value="AZK90602.1"/>
    <property type="molecule type" value="Genomic_DNA"/>
</dbReference>
<name>A0A3S8S9Q1_LACHE</name>
<gene>
    <name evidence="5" type="primary">maa_1</name>
    <name evidence="5" type="ORF">LH5_00341</name>
</gene>
<dbReference type="GO" id="GO:0008925">
    <property type="term" value="F:maltose O-acetyltransferase activity"/>
    <property type="evidence" value="ECO:0007669"/>
    <property type="project" value="UniProtKB-EC"/>
</dbReference>
<dbReference type="Proteomes" id="UP000267945">
    <property type="component" value="Chromosome"/>
</dbReference>
<dbReference type="InterPro" id="IPR024688">
    <property type="entry name" value="Mac_dom"/>
</dbReference>
<evidence type="ECO:0000259" key="4">
    <source>
        <dbReference type="SMART" id="SM01266"/>
    </source>
</evidence>
<accession>A0A3S8S9Q1</accession>
<dbReference type="EC" id="2.3.1.79" evidence="5"/>
<dbReference type="GeneID" id="99756522"/>
<evidence type="ECO:0000256" key="1">
    <source>
        <dbReference type="ARBA" id="ARBA00007274"/>
    </source>
</evidence>
<dbReference type="PANTHER" id="PTHR23416:SF23">
    <property type="entry name" value="ACETYLTRANSFERASE C18B11.09C-RELATED"/>
    <property type="match status" value="1"/>
</dbReference>
<comment type="similarity">
    <text evidence="1">Belongs to the transferase hexapeptide repeat family.</text>
</comment>
<feature type="domain" description="Maltose/galactoside acetyltransferase" evidence="4">
    <location>
        <begin position="12"/>
        <end position="64"/>
    </location>
</feature>
<reference evidence="5 6" key="1">
    <citation type="submission" date="2017-02" db="EMBL/GenBank/DDBJ databases">
        <title>Complete genome sequence of Lactobacillus helveticus.</title>
        <authorList>
            <person name="Kim J.F."/>
            <person name="Chung Y."/>
            <person name="Kwak M."/>
        </authorList>
    </citation>
    <scope>NUCLEOTIDE SEQUENCE [LARGE SCALE GENOMIC DNA]</scope>
    <source>
        <strain evidence="5 6">LH5</strain>
    </source>
</reference>
<dbReference type="Pfam" id="PF00132">
    <property type="entry name" value="Hexapep"/>
    <property type="match status" value="1"/>
</dbReference>
<keyword evidence="5" id="KW-0012">Acyltransferase</keyword>
<dbReference type="CDD" id="cd03357">
    <property type="entry name" value="LbH_MAT_GAT"/>
    <property type="match status" value="1"/>
</dbReference>
<dbReference type="SMART" id="SM01266">
    <property type="entry name" value="Mac"/>
    <property type="match status" value="1"/>
</dbReference>
<evidence type="ECO:0000313" key="6">
    <source>
        <dbReference type="Proteomes" id="UP000267945"/>
    </source>
</evidence>
<proteinExistence type="inferred from homology"/>
<dbReference type="InterPro" id="IPR051159">
    <property type="entry name" value="Hexapeptide_acetyltransf"/>
</dbReference>
<evidence type="ECO:0000313" key="5">
    <source>
        <dbReference type="EMBL" id="AZK90602.1"/>
    </source>
</evidence>
<dbReference type="RefSeq" id="WP_014918749.1">
    <property type="nucleotide sequence ID" value="NZ_CP019581.1"/>
</dbReference>
<dbReference type="AlphaFoldDB" id="A0A3S8S9Q1"/>
<dbReference type="InterPro" id="IPR018357">
    <property type="entry name" value="Hexapep_transf_CS"/>
</dbReference>
<dbReference type="Pfam" id="PF12464">
    <property type="entry name" value="Mac"/>
    <property type="match status" value="1"/>
</dbReference>
<dbReference type="SUPFAM" id="SSF51161">
    <property type="entry name" value="Trimeric LpxA-like enzymes"/>
    <property type="match status" value="1"/>
</dbReference>
<evidence type="ECO:0000256" key="3">
    <source>
        <dbReference type="ARBA" id="ARBA00022737"/>
    </source>
</evidence>
<dbReference type="PANTHER" id="PTHR23416">
    <property type="entry name" value="SIALIC ACID SYNTHASE-RELATED"/>
    <property type="match status" value="1"/>
</dbReference>
<organism evidence="5 6">
    <name type="scientific">Lactobacillus helveticus</name>
    <name type="common">Lactobacillus suntoryeus</name>
    <dbReference type="NCBI Taxonomy" id="1587"/>
    <lineage>
        <taxon>Bacteria</taxon>
        <taxon>Bacillati</taxon>
        <taxon>Bacillota</taxon>
        <taxon>Bacilli</taxon>
        <taxon>Lactobacillales</taxon>
        <taxon>Lactobacillaceae</taxon>
        <taxon>Lactobacillus</taxon>
    </lineage>
</organism>
<keyword evidence="3" id="KW-0677">Repeat</keyword>